<sequence>MSVSVVYLVAALAGLALGGWVTVLSHYLPAYLRRAWRGRPARACLPPRARRRAWPWIGWYLAARDGTGRRGAAWRAPWPELLLAVLFMACVWRFGAGWLAVCAMVYCLALLLMAWVDSRSCILPDILTLPMLWAGLLVNLDGALTPLPQAVLGAVFGYGLLWVFYHVFKRCTGREGMGYGDFKLTAALGAWLGVGVLAPLLLLAALAGVVAGVAARLRGGSDRPQPFAPFLAMAGVVALLWPPNWDGLF</sequence>
<dbReference type="AlphaFoldDB" id="A0AAN1VFQ6"/>
<keyword evidence="3" id="KW-0812">Transmembrane</keyword>
<dbReference type="Gene3D" id="1.20.120.1220">
    <property type="match status" value="1"/>
</dbReference>
<dbReference type="Proteomes" id="UP000282741">
    <property type="component" value="Chromosome"/>
</dbReference>
<protein>
    <submittedName>
        <fullName evidence="5">Prepilin peptidase</fullName>
    </submittedName>
</protein>
<organism evidence="5 6">
    <name type="scientific">Bordetella hinzii</name>
    <dbReference type="NCBI Taxonomy" id="103855"/>
    <lineage>
        <taxon>Bacteria</taxon>
        <taxon>Pseudomonadati</taxon>
        <taxon>Pseudomonadota</taxon>
        <taxon>Betaproteobacteria</taxon>
        <taxon>Burkholderiales</taxon>
        <taxon>Alcaligenaceae</taxon>
        <taxon>Bordetella</taxon>
    </lineage>
</organism>
<keyword evidence="3" id="KW-1133">Transmembrane helix</keyword>
<comment type="similarity">
    <text evidence="1 2">Belongs to the peptidase A24 family.</text>
</comment>
<dbReference type="PRINTS" id="PR00864">
    <property type="entry name" value="PREPILNPTASE"/>
</dbReference>
<dbReference type="RefSeq" id="WP_048940372.1">
    <property type="nucleotide sequence ID" value="NZ_CP012077.1"/>
</dbReference>
<evidence type="ECO:0000256" key="3">
    <source>
        <dbReference type="SAM" id="Phobius"/>
    </source>
</evidence>
<dbReference type="EMBL" id="CP024172">
    <property type="protein sequence ID" value="AZW17156.1"/>
    <property type="molecule type" value="Genomic_DNA"/>
</dbReference>
<feature type="transmembrane region" description="Helical" evidence="3">
    <location>
        <begin position="150"/>
        <end position="168"/>
    </location>
</feature>
<feature type="domain" description="Prepilin type IV endopeptidase peptidase" evidence="4">
    <location>
        <begin position="104"/>
        <end position="212"/>
    </location>
</feature>
<feature type="transmembrane region" description="Helical" evidence="3">
    <location>
        <begin position="96"/>
        <end position="116"/>
    </location>
</feature>
<dbReference type="GO" id="GO:0004190">
    <property type="term" value="F:aspartic-type endopeptidase activity"/>
    <property type="evidence" value="ECO:0007669"/>
    <property type="project" value="InterPro"/>
</dbReference>
<evidence type="ECO:0000256" key="2">
    <source>
        <dbReference type="RuleBase" id="RU003793"/>
    </source>
</evidence>
<evidence type="ECO:0000259" key="4">
    <source>
        <dbReference type="Pfam" id="PF01478"/>
    </source>
</evidence>
<dbReference type="InterPro" id="IPR050882">
    <property type="entry name" value="Prepilin_peptidase/N-MTase"/>
</dbReference>
<keyword evidence="3" id="KW-0472">Membrane</keyword>
<dbReference type="InterPro" id="IPR000045">
    <property type="entry name" value="Prepilin_IV_endopep_pep"/>
</dbReference>
<evidence type="ECO:0000256" key="1">
    <source>
        <dbReference type="ARBA" id="ARBA00005801"/>
    </source>
</evidence>
<dbReference type="PANTHER" id="PTHR30487">
    <property type="entry name" value="TYPE 4 PREPILIN-LIKE PROTEINS LEADER PEPTIDE-PROCESSING ENZYME"/>
    <property type="match status" value="1"/>
</dbReference>
<evidence type="ECO:0000313" key="5">
    <source>
        <dbReference type="EMBL" id="AZW17156.1"/>
    </source>
</evidence>
<feature type="transmembrane region" description="Helical" evidence="3">
    <location>
        <begin position="227"/>
        <end position="245"/>
    </location>
</feature>
<dbReference type="PANTHER" id="PTHR30487:SF0">
    <property type="entry name" value="PREPILIN LEADER PEPTIDASE_N-METHYLTRANSFERASE-RELATED"/>
    <property type="match status" value="1"/>
</dbReference>
<reference evidence="6" key="1">
    <citation type="submission" date="2017-10" db="EMBL/GenBank/DDBJ databases">
        <title>Whole genome sequencing of various Bordetella species.</title>
        <authorList>
            <person name="Weigand M.R."/>
            <person name="Loparev V."/>
            <person name="Peng Y."/>
            <person name="Bowden K.E."/>
            <person name="Tondella M.L."/>
            <person name="Williams M.M."/>
        </authorList>
    </citation>
    <scope>NUCLEOTIDE SEQUENCE [LARGE SCALE GENOMIC DNA]</scope>
    <source>
        <strain evidence="6">H720</strain>
    </source>
</reference>
<dbReference type="GO" id="GO:0005886">
    <property type="term" value="C:plasma membrane"/>
    <property type="evidence" value="ECO:0007669"/>
    <property type="project" value="TreeGrafter"/>
</dbReference>
<gene>
    <name evidence="5" type="ORF">CS347_10440</name>
</gene>
<feature type="transmembrane region" description="Helical" evidence="3">
    <location>
        <begin position="188"/>
        <end position="215"/>
    </location>
</feature>
<dbReference type="Pfam" id="PF01478">
    <property type="entry name" value="Peptidase_A24"/>
    <property type="match status" value="1"/>
</dbReference>
<dbReference type="GO" id="GO:0006465">
    <property type="term" value="P:signal peptide processing"/>
    <property type="evidence" value="ECO:0007669"/>
    <property type="project" value="TreeGrafter"/>
</dbReference>
<evidence type="ECO:0000313" key="6">
    <source>
        <dbReference type="Proteomes" id="UP000282741"/>
    </source>
</evidence>
<proteinExistence type="inferred from homology"/>
<feature type="transmembrane region" description="Helical" evidence="3">
    <location>
        <begin position="6"/>
        <end position="32"/>
    </location>
</feature>
<dbReference type="InterPro" id="IPR014032">
    <property type="entry name" value="Peptidase_A24A_bac"/>
</dbReference>
<accession>A0AAN1VFQ6</accession>
<name>A0AAN1VFQ6_9BORD</name>